<keyword evidence="4" id="KW-0620">Polyamine biosynthesis</keyword>
<dbReference type="InterPro" id="IPR048283">
    <property type="entry name" value="AdoMetDC-like"/>
</dbReference>
<dbReference type="PANTHER" id="PTHR11570:SF38">
    <property type="entry name" value="S-ADENOSYLMETHIONINE DECARBOXYLASE PROENZYME 4"/>
    <property type="match status" value="1"/>
</dbReference>
<name>A0A9D5HGJ4_9LILI</name>
<evidence type="ECO:0000256" key="2">
    <source>
        <dbReference type="ARBA" id="ARBA00008466"/>
    </source>
</evidence>
<dbReference type="PANTHER" id="PTHR11570">
    <property type="entry name" value="S-ADENOSYLMETHIONINE DECARBOXYLASE"/>
    <property type="match status" value="1"/>
</dbReference>
<keyword evidence="6" id="KW-1185">Reference proteome</keyword>
<accession>A0A9D5HGJ4</accession>
<dbReference type="GO" id="GO:0005829">
    <property type="term" value="C:cytosol"/>
    <property type="evidence" value="ECO:0007669"/>
    <property type="project" value="TreeGrafter"/>
</dbReference>
<organism evidence="5 6">
    <name type="scientific">Dioscorea zingiberensis</name>
    <dbReference type="NCBI Taxonomy" id="325984"/>
    <lineage>
        <taxon>Eukaryota</taxon>
        <taxon>Viridiplantae</taxon>
        <taxon>Streptophyta</taxon>
        <taxon>Embryophyta</taxon>
        <taxon>Tracheophyta</taxon>
        <taxon>Spermatophyta</taxon>
        <taxon>Magnoliopsida</taxon>
        <taxon>Liliopsida</taxon>
        <taxon>Dioscoreales</taxon>
        <taxon>Dioscoreaceae</taxon>
        <taxon>Dioscorea</taxon>
    </lineage>
</organism>
<evidence type="ECO:0000313" key="6">
    <source>
        <dbReference type="Proteomes" id="UP001085076"/>
    </source>
</evidence>
<dbReference type="Gene3D" id="3.60.90.10">
    <property type="entry name" value="S-adenosylmethionine decarboxylase"/>
    <property type="match status" value="1"/>
</dbReference>
<evidence type="ECO:0008006" key="7">
    <source>
        <dbReference type="Google" id="ProtNLM"/>
    </source>
</evidence>
<protein>
    <recommendedName>
        <fullName evidence="7">S-adenosylmethionine decarboxylase proenzyme</fullName>
    </recommendedName>
</protein>
<evidence type="ECO:0000256" key="1">
    <source>
        <dbReference type="ARBA" id="ARBA00004911"/>
    </source>
</evidence>
<comment type="pathway">
    <text evidence="1">Amine and polyamine biosynthesis; S-adenosylmethioninamine biosynthesis; S-adenosylmethioninamine from S-adenosyl-L-methionine: step 1/1.</text>
</comment>
<comment type="similarity">
    <text evidence="2">Belongs to the eukaryotic AdoMetDC family.</text>
</comment>
<dbReference type="OrthoDB" id="1068353at2759"/>
<dbReference type="Pfam" id="PF01536">
    <property type="entry name" value="SAM_decarbox"/>
    <property type="match status" value="1"/>
</dbReference>
<dbReference type="InterPro" id="IPR016067">
    <property type="entry name" value="S-AdoMet_deCO2ase_core"/>
</dbReference>
<reference evidence="5" key="1">
    <citation type="submission" date="2021-03" db="EMBL/GenBank/DDBJ databases">
        <authorList>
            <person name="Li Z."/>
            <person name="Yang C."/>
        </authorList>
    </citation>
    <scope>NUCLEOTIDE SEQUENCE</scope>
    <source>
        <strain evidence="5">Dzin_1.0</strain>
        <tissue evidence="5">Leaf</tissue>
    </source>
</reference>
<keyword evidence="3" id="KW-0745">Spermidine biosynthesis</keyword>
<dbReference type="AlphaFoldDB" id="A0A9D5HGJ4"/>
<dbReference type="Proteomes" id="UP001085076">
    <property type="component" value="Miscellaneous, Linkage group lg04"/>
</dbReference>
<evidence type="ECO:0000256" key="3">
    <source>
        <dbReference type="ARBA" id="ARBA00023066"/>
    </source>
</evidence>
<dbReference type="GO" id="GO:0006597">
    <property type="term" value="P:spermine biosynthetic process"/>
    <property type="evidence" value="ECO:0007669"/>
    <property type="project" value="TreeGrafter"/>
</dbReference>
<comment type="caution">
    <text evidence="5">The sequence shown here is derived from an EMBL/GenBank/DDBJ whole genome shotgun (WGS) entry which is preliminary data.</text>
</comment>
<dbReference type="GO" id="GO:0004014">
    <property type="term" value="F:adenosylmethionine decarboxylase activity"/>
    <property type="evidence" value="ECO:0007669"/>
    <property type="project" value="InterPro"/>
</dbReference>
<reference evidence="5" key="2">
    <citation type="journal article" date="2022" name="Hortic Res">
        <title>The genome of Dioscorea zingiberensis sheds light on the biosynthesis, origin and evolution of the medicinally important diosgenin saponins.</title>
        <authorList>
            <person name="Li Y."/>
            <person name="Tan C."/>
            <person name="Li Z."/>
            <person name="Guo J."/>
            <person name="Li S."/>
            <person name="Chen X."/>
            <person name="Wang C."/>
            <person name="Dai X."/>
            <person name="Yang H."/>
            <person name="Song W."/>
            <person name="Hou L."/>
            <person name="Xu J."/>
            <person name="Tong Z."/>
            <person name="Xu A."/>
            <person name="Yuan X."/>
            <person name="Wang W."/>
            <person name="Yang Q."/>
            <person name="Chen L."/>
            <person name="Sun Z."/>
            <person name="Wang K."/>
            <person name="Pan B."/>
            <person name="Chen J."/>
            <person name="Bao Y."/>
            <person name="Liu F."/>
            <person name="Qi X."/>
            <person name="Gang D.R."/>
            <person name="Wen J."/>
            <person name="Li J."/>
        </authorList>
    </citation>
    <scope>NUCLEOTIDE SEQUENCE</scope>
    <source>
        <strain evidence="5">Dzin_1.0</strain>
    </source>
</reference>
<gene>
    <name evidence="5" type="ORF">J5N97_017644</name>
</gene>
<proteinExistence type="inferred from homology"/>
<dbReference type="GO" id="GO:0008295">
    <property type="term" value="P:spermidine biosynthetic process"/>
    <property type="evidence" value="ECO:0007669"/>
    <property type="project" value="UniProtKB-KW"/>
</dbReference>
<evidence type="ECO:0000256" key="4">
    <source>
        <dbReference type="ARBA" id="ARBA00023115"/>
    </source>
</evidence>
<dbReference type="EMBL" id="JAGGNH010000004">
    <property type="protein sequence ID" value="KAJ0975679.1"/>
    <property type="molecule type" value="Genomic_DNA"/>
</dbReference>
<dbReference type="SUPFAM" id="SSF56276">
    <property type="entry name" value="S-adenosylmethionine decarboxylase"/>
    <property type="match status" value="1"/>
</dbReference>
<sequence>MNLQLRRCRYTRGSFIFPSAQPFPHTSFTDEVLFLEESLPASLCYRKARVLPSKTSHSWHVYTATDLCMTVAPPAGVITVEVCMTELDRVLARRFYRRKADCDSTGHEAGKEMTESSGIDAINPRALICDFAFEPCGYSMNGLDRDRYSTIHVTPEDGYSYASFECVVRAAAAQEEITDVIRRAARVFRPGTISVSVCMQSENDGVWTAVADALKPLGLGCRSRAAEGFPGVGTVSYQTFVARRK</sequence>
<evidence type="ECO:0000313" key="5">
    <source>
        <dbReference type="EMBL" id="KAJ0975679.1"/>
    </source>
</evidence>